<dbReference type="EMBL" id="FWWU01000005">
    <property type="protein sequence ID" value="SMB81539.1"/>
    <property type="molecule type" value="Genomic_DNA"/>
</dbReference>
<keyword evidence="2" id="KW-1185">Reference proteome</keyword>
<evidence type="ECO:0000313" key="1">
    <source>
        <dbReference type="EMBL" id="SMB81539.1"/>
    </source>
</evidence>
<dbReference type="RefSeq" id="WP_084045961.1">
    <property type="nucleotide sequence ID" value="NZ_FWWU01000005.1"/>
</dbReference>
<dbReference type="OrthoDB" id="74346at2"/>
<accession>A0A1W1UKH4</accession>
<proteinExistence type="predicted"/>
<dbReference type="Proteomes" id="UP000192582">
    <property type="component" value="Unassembled WGS sequence"/>
</dbReference>
<reference evidence="1 2" key="1">
    <citation type="submission" date="2017-04" db="EMBL/GenBank/DDBJ databases">
        <authorList>
            <person name="Afonso C.L."/>
            <person name="Miller P.J."/>
            <person name="Scott M.A."/>
            <person name="Spackman E."/>
            <person name="Goraichik I."/>
            <person name="Dimitrov K.M."/>
            <person name="Suarez D.L."/>
            <person name="Swayne D.E."/>
        </authorList>
    </citation>
    <scope>NUCLEOTIDE SEQUENCE [LARGE SCALE GENOMIC DNA]</scope>
    <source>
        <strain evidence="1 2">KR-140</strain>
    </source>
</reference>
<name>A0A1W1UKH4_9DEIO</name>
<sequence length="419" mass="45402">MTAQARPSGGLHQHELGLPLGRGVPLTRNAACQLGVAGRTCAERLLQTATTLSQAAWAILERWNHGRGSSGLPARVEFRDLRGLPSLEDTVLLEGEHPGWSLLALAAPPHFQPGEALIILEHLNTPEDLLPLHERVGTVRAVIANTDDAAQKRLVGRLGVQSPDEADLAAVLALMVVDRLTVRDTRWRSAQQVTPLRSRSAQELWSRAAHLPFNRAEGRGQITALRLDLLHLPEGLWPLAAAWRALGPLTASLPTPAAAAADWTAAHLLDWRRGGLRISPPTPEELRAQLQRLAPDLETGELEKAVKLMGNPPGTSGARTSHIESNWRTQTMQPGAGQAVLCRAGHHHRELTALHVPTGARGHPDWPVHLWPRQSSPPPGAAVAACWQWSAHPMHPVLTPVFPKSCARSESPWRLEGGA</sequence>
<evidence type="ECO:0000313" key="2">
    <source>
        <dbReference type="Proteomes" id="UP000192582"/>
    </source>
</evidence>
<gene>
    <name evidence="1" type="ORF">SAMN00790413_04612</name>
</gene>
<protein>
    <submittedName>
        <fullName evidence="1">Uncharacterized protein</fullName>
    </submittedName>
</protein>
<organism evidence="1 2">
    <name type="scientific">Deinococcus hopiensis KR-140</name>
    <dbReference type="NCBI Taxonomy" id="695939"/>
    <lineage>
        <taxon>Bacteria</taxon>
        <taxon>Thermotogati</taxon>
        <taxon>Deinococcota</taxon>
        <taxon>Deinococci</taxon>
        <taxon>Deinococcales</taxon>
        <taxon>Deinococcaceae</taxon>
        <taxon>Deinococcus</taxon>
    </lineage>
</organism>
<dbReference type="AlphaFoldDB" id="A0A1W1UKH4"/>